<organism evidence="4 5">
    <name type="scientific">Geomonas anaerohicana</name>
    <dbReference type="NCBI Taxonomy" id="2798583"/>
    <lineage>
        <taxon>Bacteria</taxon>
        <taxon>Pseudomonadati</taxon>
        <taxon>Thermodesulfobacteriota</taxon>
        <taxon>Desulfuromonadia</taxon>
        <taxon>Geobacterales</taxon>
        <taxon>Geobacteraceae</taxon>
        <taxon>Geomonas</taxon>
    </lineage>
</organism>
<evidence type="ECO:0000313" key="5">
    <source>
        <dbReference type="Proteomes" id="UP000614714"/>
    </source>
</evidence>
<evidence type="ECO:0000259" key="3">
    <source>
        <dbReference type="Pfam" id="PF00497"/>
    </source>
</evidence>
<sequence length="265" mass="29796">MRVRTIELLTALALLLVNAVGSGAAEKPAVQDACRTVVYSTNPQYPPYDWSKDGRSFDGASIELLNMVLPPGVSAKPALFPWKRSMFLAESGQIDLLVSLRITPERERYLVFTSHRAFPNPIVLFKRKDRNFPYRQWKDLAGLKGGMSAGDTFGGGFDQYWRSNLHMEEAPSMQENYQKLDSGRIDYFVTSLYAGQAFLAKHPTSHEIVPVLPAISTLDIHFGFSRKSPCAPLAEYVSNRLRELDAKGVPQKLLKKHLKRYMEGS</sequence>
<accession>A0ABS0YHM1</accession>
<keyword evidence="1 2" id="KW-0732">Signal</keyword>
<keyword evidence="5" id="KW-1185">Reference proteome</keyword>
<dbReference type="RefSeq" id="WP_199390290.1">
    <property type="nucleotide sequence ID" value="NZ_JAEMHL010000009.1"/>
</dbReference>
<comment type="caution">
    <text evidence="4">The sequence shown here is derived from an EMBL/GenBank/DDBJ whole genome shotgun (WGS) entry which is preliminary data.</text>
</comment>
<evidence type="ECO:0000313" key="4">
    <source>
        <dbReference type="EMBL" id="MBJ6751826.1"/>
    </source>
</evidence>
<feature type="chain" id="PRO_5046423890" evidence="2">
    <location>
        <begin position="25"/>
        <end position="265"/>
    </location>
</feature>
<reference evidence="4 5" key="1">
    <citation type="submission" date="2020-12" db="EMBL/GenBank/DDBJ databases">
        <title>Geomonas sp. Red421, isolated from paddy soil.</title>
        <authorList>
            <person name="Xu Z."/>
            <person name="Zhang Z."/>
            <person name="Masuda Y."/>
            <person name="Itoh H."/>
            <person name="Senoo K."/>
        </authorList>
    </citation>
    <scope>NUCLEOTIDE SEQUENCE [LARGE SCALE GENOMIC DNA]</scope>
    <source>
        <strain evidence="4 5">Red421</strain>
    </source>
</reference>
<dbReference type="Proteomes" id="UP000614714">
    <property type="component" value="Unassembled WGS sequence"/>
</dbReference>
<evidence type="ECO:0000256" key="1">
    <source>
        <dbReference type="ARBA" id="ARBA00022729"/>
    </source>
</evidence>
<feature type="domain" description="Solute-binding protein family 3/N-terminal" evidence="3">
    <location>
        <begin position="39"/>
        <end position="258"/>
    </location>
</feature>
<evidence type="ECO:0000256" key="2">
    <source>
        <dbReference type="SAM" id="SignalP"/>
    </source>
</evidence>
<dbReference type="SUPFAM" id="SSF53850">
    <property type="entry name" value="Periplasmic binding protein-like II"/>
    <property type="match status" value="1"/>
</dbReference>
<dbReference type="Pfam" id="PF00497">
    <property type="entry name" value="SBP_bac_3"/>
    <property type="match status" value="1"/>
</dbReference>
<protein>
    <submittedName>
        <fullName evidence="4">Transporter substrate-binding domain-containing protein</fullName>
    </submittedName>
</protein>
<dbReference type="PANTHER" id="PTHR35936:SF35">
    <property type="entry name" value="L-CYSTINE-BINDING PROTEIN TCYJ"/>
    <property type="match status" value="1"/>
</dbReference>
<dbReference type="InterPro" id="IPR001638">
    <property type="entry name" value="Solute-binding_3/MltF_N"/>
</dbReference>
<dbReference type="PANTHER" id="PTHR35936">
    <property type="entry name" value="MEMBRANE-BOUND LYTIC MUREIN TRANSGLYCOSYLASE F"/>
    <property type="match status" value="1"/>
</dbReference>
<feature type="signal peptide" evidence="2">
    <location>
        <begin position="1"/>
        <end position="24"/>
    </location>
</feature>
<dbReference type="Gene3D" id="3.40.190.10">
    <property type="entry name" value="Periplasmic binding protein-like II"/>
    <property type="match status" value="2"/>
</dbReference>
<name>A0ABS0YHM1_9BACT</name>
<dbReference type="EMBL" id="JAEMHL010000009">
    <property type="protein sequence ID" value="MBJ6751826.1"/>
    <property type="molecule type" value="Genomic_DNA"/>
</dbReference>
<proteinExistence type="predicted"/>
<gene>
    <name evidence="4" type="ORF">JFN91_16535</name>
</gene>